<proteinExistence type="predicted"/>
<name>A0A2P8VN93_9ENTR</name>
<dbReference type="RefSeq" id="WP_106876563.1">
    <property type="nucleotide sequence ID" value="NZ_PYEP01000002.1"/>
</dbReference>
<evidence type="ECO:0000313" key="1">
    <source>
        <dbReference type="EMBL" id="PSN08870.1"/>
    </source>
</evidence>
<evidence type="ECO:0000313" key="2">
    <source>
        <dbReference type="Proteomes" id="UP000240212"/>
    </source>
</evidence>
<dbReference type="EMBL" id="PYEP01000002">
    <property type="protein sequence ID" value="PSN08870.1"/>
    <property type="molecule type" value="Genomic_DNA"/>
</dbReference>
<dbReference type="SUPFAM" id="SSF103642">
    <property type="entry name" value="Sec-C motif"/>
    <property type="match status" value="1"/>
</dbReference>
<comment type="caution">
    <text evidence="1">The sequence shown here is derived from an EMBL/GenBank/DDBJ whole genome shotgun (WGS) entry which is preliminary data.</text>
</comment>
<dbReference type="Pfam" id="PF02810">
    <property type="entry name" value="SEC-C"/>
    <property type="match status" value="1"/>
</dbReference>
<dbReference type="NCBIfam" id="TIGR02292">
    <property type="entry name" value="ygfB_yecA"/>
    <property type="match status" value="1"/>
</dbReference>
<dbReference type="PANTHER" id="PTHR33747">
    <property type="entry name" value="UPF0225 PROTEIN SCO1677"/>
    <property type="match status" value="1"/>
</dbReference>
<gene>
    <name evidence="1" type="ORF">C7G83_05830</name>
</gene>
<reference evidence="1 2" key="1">
    <citation type="submission" date="2018-03" db="EMBL/GenBank/DDBJ databases">
        <title>Draft genome sequence of the first documented clinical Siccibacter turicensis isolate in Austria.</title>
        <authorList>
            <person name="Lepuschitz S."/>
            <person name="Pekard-Amenitsch S."/>
            <person name="Haunold R."/>
            <person name="Schill S."/>
            <person name="Mach R."/>
            <person name="Allerberger F."/>
            <person name="Ruppitsch W."/>
            <person name="Forsythe S.J."/>
        </authorList>
    </citation>
    <scope>NUCLEOTIDE SEQUENCE [LARGE SCALE GENOMIC DNA]</scope>
    <source>
        <strain evidence="1 2">6100069499-17</strain>
    </source>
</reference>
<dbReference type="Proteomes" id="UP000240212">
    <property type="component" value="Unassembled WGS sequence"/>
</dbReference>
<dbReference type="InterPro" id="IPR036255">
    <property type="entry name" value="YgfB-like_sf"/>
</dbReference>
<dbReference type="OrthoDB" id="570299at2"/>
<dbReference type="Pfam" id="PF03695">
    <property type="entry name" value="UPF0149"/>
    <property type="match status" value="1"/>
</dbReference>
<keyword evidence="2" id="KW-1185">Reference proteome</keyword>
<dbReference type="InterPro" id="IPR004027">
    <property type="entry name" value="SEC_C_motif"/>
</dbReference>
<dbReference type="Gene3D" id="1.20.120.740">
    <property type="entry name" value="YgfB uncharacterised protein family UPF0149, PF03695"/>
    <property type="match status" value="1"/>
</dbReference>
<dbReference type="InterPro" id="IPR011978">
    <property type="entry name" value="YgfB-like"/>
</dbReference>
<dbReference type="SUPFAM" id="SSF101327">
    <property type="entry name" value="YgfB-like"/>
    <property type="match status" value="1"/>
</dbReference>
<dbReference type="STRING" id="1388748.GCA_000463155_03327"/>
<sequence length="224" mass="25382">MNQGPLNEKELEWLDELLAKYGNDASVLDVSELDGMLTAILSGPRELEPAVWLTALWGGEKHIPRWTNEREMTRFMNLTFQHMNDIADRLSDAPDQFEPLFGYREEDGEEYTVVEDWCFGYMRGVALDDWSSLPESMKPALAAISLHGREDNVAQLEQMTPEAYQQSQAAIGPAALQLYLYWQELLENEPDALRQKPIIVGTKAGRNDPCPCGSGKKYKNCCLH</sequence>
<accession>A0A2P8VN93</accession>
<protein>
    <submittedName>
        <fullName evidence="1">YecA family protein</fullName>
    </submittedName>
</protein>
<dbReference type="AlphaFoldDB" id="A0A2P8VN93"/>
<dbReference type="NCBIfam" id="NF007704">
    <property type="entry name" value="PRK10396.1"/>
    <property type="match status" value="1"/>
</dbReference>
<dbReference type="PANTHER" id="PTHR33747:SF9">
    <property type="entry name" value="METAL-BINDING PROTEIN"/>
    <property type="match status" value="1"/>
</dbReference>
<organism evidence="1 2">
    <name type="scientific">Siccibacter turicensis</name>
    <dbReference type="NCBI Taxonomy" id="357233"/>
    <lineage>
        <taxon>Bacteria</taxon>
        <taxon>Pseudomonadati</taxon>
        <taxon>Pseudomonadota</taxon>
        <taxon>Gammaproteobacteria</taxon>
        <taxon>Enterobacterales</taxon>
        <taxon>Enterobacteriaceae</taxon>
        <taxon>Siccibacter</taxon>
    </lineage>
</organism>